<proteinExistence type="predicted"/>
<evidence type="ECO:0000313" key="2">
    <source>
        <dbReference type="Proteomes" id="UP000032066"/>
    </source>
</evidence>
<reference evidence="1 2" key="1">
    <citation type="submission" date="2015-02" db="EMBL/GenBank/DDBJ databases">
        <title>Draft genome sequence of Kitasatospora griseola MF730-N6, a bafilomycin, terpentecin and satosporin producer.</title>
        <authorList>
            <person name="Arens J.C."/>
            <person name="Haltli B."/>
            <person name="Kerr R.G."/>
        </authorList>
    </citation>
    <scope>NUCLEOTIDE SEQUENCE [LARGE SCALE GENOMIC DNA]</scope>
    <source>
        <strain evidence="1 2">MF730-N6</strain>
    </source>
</reference>
<keyword evidence="2" id="KW-1185">Reference proteome</keyword>
<dbReference type="Gene3D" id="1.20.58.220">
    <property type="entry name" value="Phosphate transport system protein phou homolog 2, domain 2"/>
    <property type="match status" value="1"/>
</dbReference>
<protein>
    <recommendedName>
        <fullName evidence="3">PhoU domain-containing protein</fullName>
    </recommendedName>
</protein>
<dbReference type="SUPFAM" id="SSF109755">
    <property type="entry name" value="PhoU-like"/>
    <property type="match status" value="1"/>
</dbReference>
<comment type="caution">
    <text evidence="1">The sequence shown here is derived from an EMBL/GenBank/DDBJ whole genome shotgun (WGS) entry which is preliminary data.</text>
</comment>
<gene>
    <name evidence="1" type="ORF">TR51_02035</name>
</gene>
<dbReference type="Proteomes" id="UP000032066">
    <property type="component" value="Unassembled WGS sequence"/>
</dbReference>
<sequence length="196" mass="20453">MAGLVRLAAEALDGATAALTAGVGAADGAVRSEKALTELRGRIEEDASAAPAGVRAVVAGVQVGREVEWLGVLAERLLEVAWARQQDREPFPEQLRTSLRAIAEAAVGLVGRAADVLEQAAPEAVADLLSDVPETARRQRLLYERLLAAEAPVDVDTAADLALLSGHYRQCAEHAGAIGRYALLFTGPSSPGRGRS</sequence>
<accession>A0A0D0NDV1</accession>
<dbReference type="PATRIC" id="fig|2064.6.peg.463"/>
<evidence type="ECO:0000313" key="1">
    <source>
        <dbReference type="EMBL" id="KIQ66415.1"/>
    </source>
</evidence>
<dbReference type="AlphaFoldDB" id="A0A0D0NDV1"/>
<dbReference type="InterPro" id="IPR038078">
    <property type="entry name" value="PhoU-like_sf"/>
</dbReference>
<organism evidence="1 2">
    <name type="scientific">Kitasatospora griseola</name>
    <name type="common">Streptomyces griseolosporeus</name>
    <dbReference type="NCBI Taxonomy" id="2064"/>
    <lineage>
        <taxon>Bacteria</taxon>
        <taxon>Bacillati</taxon>
        <taxon>Actinomycetota</taxon>
        <taxon>Actinomycetes</taxon>
        <taxon>Kitasatosporales</taxon>
        <taxon>Streptomycetaceae</taxon>
        <taxon>Kitasatospora</taxon>
    </lineage>
</organism>
<evidence type="ECO:0008006" key="3">
    <source>
        <dbReference type="Google" id="ProtNLM"/>
    </source>
</evidence>
<name>A0A0D0NDV1_KITGR</name>
<dbReference type="EMBL" id="JXZB01000001">
    <property type="protein sequence ID" value="KIQ66415.1"/>
    <property type="molecule type" value="Genomic_DNA"/>
</dbReference>
<dbReference type="STRING" id="2064.TR51_02035"/>